<dbReference type="InterPro" id="IPR003956">
    <property type="entry name" value="Transcrpt_fac_NFYB/HAP3_CS"/>
</dbReference>
<reference evidence="13" key="1">
    <citation type="submission" date="2023-10" db="EMBL/GenBank/DDBJ databases">
        <title>Genome assemblies of two species of porcelain crab, Petrolisthes cinctipes and Petrolisthes manimaculis (Anomura: Porcellanidae).</title>
        <authorList>
            <person name="Angst P."/>
        </authorList>
    </citation>
    <scope>NUCLEOTIDE SEQUENCE</scope>
    <source>
        <strain evidence="13">PB745_01</strain>
        <tissue evidence="13">Gill</tissue>
    </source>
</reference>
<evidence type="ECO:0000256" key="1">
    <source>
        <dbReference type="ARBA" id="ARBA00004123"/>
    </source>
</evidence>
<dbReference type="PANTHER" id="PTHR11064">
    <property type="entry name" value="CCAAT-BINDING TRANSCRIPTION FACTOR-RELATED"/>
    <property type="match status" value="1"/>
</dbReference>
<feature type="domain" description="Transcription factor CBF/NF-Y/archaeal histone" evidence="12">
    <location>
        <begin position="47"/>
        <end position="111"/>
    </location>
</feature>
<dbReference type="GO" id="GO:0046982">
    <property type="term" value="F:protein heterodimerization activity"/>
    <property type="evidence" value="ECO:0007669"/>
    <property type="project" value="InterPro"/>
</dbReference>
<keyword evidence="7" id="KW-0804">Transcription</keyword>
<evidence type="ECO:0000256" key="11">
    <source>
        <dbReference type="ARBA" id="ARBA00031126"/>
    </source>
</evidence>
<evidence type="ECO:0000256" key="6">
    <source>
        <dbReference type="ARBA" id="ARBA00023159"/>
    </source>
</evidence>
<dbReference type="PANTHER" id="PTHR11064:SF9">
    <property type="entry name" value="NUCLEAR TRANSCRIPTION FACTOR Y SUBUNIT BETA"/>
    <property type="match status" value="1"/>
</dbReference>
<evidence type="ECO:0000256" key="5">
    <source>
        <dbReference type="ARBA" id="ARBA00023125"/>
    </source>
</evidence>
<comment type="subcellular location">
    <subcellularLocation>
        <location evidence="1">Nucleus</location>
    </subcellularLocation>
</comment>
<comment type="caution">
    <text evidence="13">The sequence shown here is derived from an EMBL/GenBank/DDBJ whole genome shotgun (WGS) entry which is preliminary data.</text>
</comment>
<evidence type="ECO:0000256" key="2">
    <source>
        <dbReference type="ARBA" id="ARBA00009053"/>
    </source>
</evidence>
<dbReference type="Proteomes" id="UP001286313">
    <property type="component" value="Unassembled WGS sequence"/>
</dbReference>
<evidence type="ECO:0000256" key="10">
    <source>
        <dbReference type="ARBA" id="ARBA00029965"/>
    </source>
</evidence>
<evidence type="ECO:0000259" key="12">
    <source>
        <dbReference type="Pfam" id="PF00808"/>
    </source>
</evidence>
<dbReference type="Gene3D" id="1.10.20.10">
    <property type="entry name" value="Histone, subunit A"/>
    <property type="match status" value="1"/>
</dbReference>
<evidence type="ECO:0000313" key="13">
    <source>
        <dbReference type="EMBL" id="KAK3881550.1"/>
    </source>
</evidence>
<evidence type="ECO:0000256" key="8">
    <source>
        <dbReference type="ARBA" id="ARBA00023242"/>
    </source>
</evidence>
<keyword evidence="4" id="KW-0805">Transcription regulation</keyword>
<dbReference type="Pfam" id="PF00808">
    <property type="entry name" value="CBFD_NFYB_HMF"/>
    <property type="match status" value="1"/>
</dbReference>
<dbReference type="AlphaFoldDB" id="A0AAE1FW79"/>
<evidence type="ECO:0000313" key="14">
    <source>
        <dbReference type="Proteomes" id="UP001286313"/>
    </source>
</evidence>
<evidence type="ECO:0000256" key="7">
    <source>
        <dbReference type="ARBA" id="ARBA00023163"/>
    </source>
</evidence>
<gene>
    <name evidence="13" type="ORF">Pcinc_014022</name>
</gene>
<keyword evidence="6" id="KW-0010">Activator</keyword>
<name>A0AAE1FW79_PETCI</name>
<dbReference type="SUPFAM" id="SSF47113">
    <property type="entry name" value="Histone-fold"/>
    <property type="match status" value="1"/>
</dbReference>
<keyword evidence="8" id="KW-0539">Nucleus</keyword>
<dbReference type="GO" id="GO:0016602">
    <property type="term" value="C:CCAAT-binding factor complex"/>
    <property type="evidence" value="ECO:0007669"/>
    <property type="project" value="InterPro"/>
</dbReference>
<dbReference type="EMBL" id="JAWQEG010001204">
    <property type="protein sequence ID" value="KAK3881550.1"/>
    <property type="molecule type" value="Genomic_DNA"/>
</dbReference>
<evidence type="ECO:0000256" key="9">
    <source>
        <dbReference type="ARBA" id="ARBA00025263"/>
    </source>
</evidence>
<evidence type="ECO:0000256" key="4">
    <source>
        <dbReference type="ARBA" id="ARBA00023015"/>
    </source>
</evidence>
<dbReference type="InterPro" id="IPR009072">
    <property type="entry name" value="Histone-fold"/>
</dbReference>
<protein>
    <recommendedName>
        <fullName evidence="3">Nuclear transcription factor Y subunit beta</fullName>
    </recommendedName>
    <alternativeName>
        <fullName evidence="10">CAAT box DNA-binding protein subunit B</fullName>
    </alternativeName>
    <alternativeName>
        <fullName evidence="11">Nuclear transcription factor Y subunit B</fullName>
    </alternativeName>
</protein>
<accession>A0AAE1FW79</accession>
<dbReference type="FunFam" id="1.10.20.10:FF:000110">
    <property type="entry name" value="Nuclear factor Y, subunit B1"/>
    <property type="match status" value="1"/>
</dbReference>
<comment type="similarity">
    <text evidence="2">Belongs to the NFYB/HAP3 subunit family.</text>
</comment>
<organism evidence="13 14">
    <name type="scientific">Petrolisthes cinctipes</name>
    <name type="common">Flat porcelain crab</name>
    <dbReference type="NCBI Taxonomy" id="88211"/>
    <lineage>
        <taxon>Eukaryota</taxon>
        <taxon>Metazoa</taxon>
        <taxon>Ecdysozoa</taxon>
        <taxon>Arthropoda</taxon>
        <taxon>Crustacea</taxon>
        <taxon>Multicrustacea</taxon>
        <taxon>Malacostraca</taxon>
        <taxon>Eumalacostraca</taxon>
        <taxon>Eucarida</taxon>
        <taxon>Decapoda</taxon>
        <taxon>Pleocyemata</taxon>
        <taxon>Anomura</taxon>
        <taxon>Galatheoidea</taxon>
        <taxon>Porcellanidae</taxon>
        <taxon>Petrolisthes</taxon>
    </lineage>
</organism>
<proteinExistence type="inferred from homology"/>
<sequence>MEGGEGEDMGATFLTSEPYMVEGHSVHQHDDEDKDDVPHLLREQDRFLPIANVARIMKKGIPKTGKIAKDARECVQECVSEFISFVTSEASDRCHQEKRKTINGEDILWAMNALGFENYVEPLKIYLQKFRESTKGEKTIEGSLENAYEVEFTNNMPAFTTEPVNQTEIVCTYGPAGQVTQQFTLG</sequence>
<keyword evidence="14" id="KW-1185">Reference proteome</keyword>
<dbReference type="InterPro" id="IPR003958">
    <property type="entry name" value="CBFA_NFYB_domain"/>
</dbReference>
<keyword evidence="5" id="KW-0238">DNA-binding</keyword>
<dbReference type="CDD" id="cd22907">
    <property type="entry name" value="HFD_NFYB"/>
    <property type="match status" value="1"/>
</dbReference>
<dbReference type="GO" id="GO:0001228">
    <property type="term" value="F:DNA-binding transcription activator activity, RNA polymerase II-specific"/>
    <property type="evidence" value="ECO:0007669"/>
    <property type="project" value="InterPro"/>
</dbReference>
<dbReference type="PROSITE" id="PS00685">
    <property type="entry name" value="NFYB_HAP3"/>
    <property type="match status" value="1"/>
</dbReference>
<comment type="function">
    <text evidence="9">Component of the sequence-specific heterotrimeric transcription factor (NF-Y) which specifically recognizes a 5'-CCAAT-3' box motif found in the promoters of its target genes. NF-Y can function as both an activator and a repressor, depending on its interacting cofactors.</text>
</comment>
<dbReference type="InterPro" id="IPR027113">
    <property type="entry name" value="Transc_fact_NFYB/HAP3"/>
</dbReference>
<evidence type="ECO:0000256" key="3">
    <source>
        <dbReference type="ARBA" id="ARBA00015277"/>
    </source>
</evidence>
<dbReference type="GO" id="GO:0000978">
    <property type="term" value="F:RNA polymerase II cis-regulatory region sequence-specific DNA binding"/>
    <property type="evidence" value="ECO:0007669"/>
    <property type="project" value="TreeGrafter"/>
</dbReference>
<dbReference type="PRINTS" id="PR00615">
    <property type="entry name" value="CCAATSUBUNTA"/>
</dbReference>